<dbReference type="PANTHER" id="PTHR22970">
    <property type="entry name" value="AT-RICH INTERACTIVE DOMAIN-CONTAINING PROTEIN 2"/>
    <property type="match status" value="1"/>
</dbReference>
<feature type="compositionally biased region" description="Polar residues" evidence="5">
    <location>
        <begin position="1260"/>
        <end position="1280"/>
    </location>
</feature>
<keyword evidence="3" id="KW-0804">Transcription</keyword>
<dbReference type="PANTHER" id="PTHR22970:SF14">
    <property type="entry name" value="AT-RICH INTERACTIVE DOMAIN-CONTAINING PROTEIN 2"/>
    <property type="match status" value="1"/>
</dbReference>
<feature type="compositionally biased region" description="Polar residues" evidence="5">
    <location>
        <begin position="1053"/>
        <end position="1076"/>
    </location>
</feature>
<feature type="domain" description="RFX-type winged-helix" evidence="7">
    <location>
        <begin position="519"/>
        <end position="596"/>
    </location>
</feature>
<dbReference type="EMBL" id="CAHIKZ030002909">
    <property type="protein sequence ID" value="CAE1293675.1"/>
    <property type="molecule type" value="Genomic_DNA"/>
</dbReference>
<evidence type="ECO:0000256" key="1">
    <source>
        <dbReference type="ARBA" id="ARBA00022853"/>
    </source>
</evidence>
<evidence type="ECO:0000313" key="9">
    <source>
        <dbReference type="Proteomes" id="UP000597762"/>
    </source>
</evidence>
<reference evidence="8" key="1">
    <citation type="submission" date="2021-01" db="EMBL/GenBank/DDBJ databases">
        <authorList>
            <person name="Li R."/>
            <person name="Bekaert M."/>
        </authorList>
    </citation>
    <scope>NUCLEOTIDE SEQUENCE</scope>
    <source>
        <strain evidence="8">Farmed</strain>
    </source>
</reference>
<dbReference type="Proteomes" id="UP000597762">
    <property type="component" value="Unassembled WGS sequence"/>
</dbReference>
<feature type="region of interest" description="Disordered" evidence="5">
    <location>
        <begin position="1258"/>
        <end position="1280"/>
    </location>
</feature>
<feature type="compositionally biased region" description="Pro residues" evidence="5">
    <location>
        <begin position="645"/>
        <end position="657"/>
    </location>
</feature>
<dbReference type="CDD" id="cd16866">
    <property type="entry name" value="ARID_ARID2"/>
    <property type="match status" value="1"/>
</dbReference>
<gene>
    <name evidence="8" type="ORF">SPHA_49942</name>
</gene>
<sequence>MANLLNKDPFAYHQEYTEFIRELREYHTNRGTPFIKIPQIAGRDVDLYLLYRRVIALGGWQKVNDEQNWDEFLEEFYVPKGCTNGIQALKQIYIRFLNEYEKVNFLGEDPDHEIMDDDEDGPSRKKSSTPLHSVPLTYKYSQHKVSDNIRQSSGLSCQFVTFSDYEKLEMALLSGLPNEVDFVVNVCTLLSNDGKRSLRLDKSKHLLDLLLAHIGIFNNGEYSLESIYQSGWKPLSNRNFVKFWYDTVHDKEVREMISDTRDASHLRQWVGEEVLNLGRDLGVNDVEGQRVTQMAIIVRNLSFDEENMQVLASNRNVFRFLLLCIYSKYGSLRQIGLDTLGNSALQMVLESVDHPDTQLILRLVSKCLSSSDKCEVVRGLEILSKLCQVEENESLLSEHLESKAYEDICKLLTVHDIQLIIYTLEALYQLSELGESTANAIASVKHAVDILVQLVTVEAQSYGPNSLIGIKVVEFVPHQSAGGTTVGPPVPPQPPPPLAMSSKVIPPPGAPPSPEIETTCNWLRANIELKDGSYMSHLSLYTDYLTFCKKFSLPNPLNSSVLHTCVKAVFPNVDEKIIERKDGNKDIQFSGFSKRQTPLPFAITWQVDKPPSIHSSHGFQRASNSSQSCLTHTPTLRQRLLEPPLVPLQPDSCPPFPAGSSSTHSSQVPGVQHATMTVGTNPVTPHTPKSHHVQSSQQKHCAKLLQSPGTPLRTTLASPSASAPSTPVNRPLVVSSLPSLVSSSPAGKTVSVLQQQLRSPIAQQSSKLQDSALSPQNAASPNQHYPCIQHALHNEQDQNANQGSLRQQSRPNMQGKNSNISFQDNGGTAGRNSSDTNLIKSLLAKKLNQNRGTQNSAGQQYQCHESPASNATSVCNAPPSPARSDAAVSQDDFPMLETKPCTKAPLQTGGAGWTQQQQQQQQHPIDSPAQSDTMESQTSISQDSQYTDDQSSMETKATEQVIGKEQMAQEVKCDGSLQEESMEVDTTLPNSQPKSLESGQITSQESLKEQPAGDVQSTTPTTDGNLPMQAKEPSSSVPVSTSVQNSHVEDQSTVKNTPQQSHLQLNPDASKSSVSSEPIVIQAAQQLEQHPLVVQPSSKLNNPQQKSAELVIQVGSETSMQQQEVVIQPATDQLNNEDLVIQAQLQDQQDVMQPMTSHQQGEQFVIQGSQILIQQPPTQQQLLIQVPAQPAQPIQPAQQLVIQTTPPAPAQQTQQLVIQVPPQQQQFVIQAQQSSSSSPQAQQQFQQQIVIHDLPEDSSQEMTSENQQFEGLQQSNFSQQSPVQFGQDQIQLLGQSQLPTTCSQSAATTTTTTTNANTLYSQPQKSVYQPVDNSLQQNQVVIQYQPVSQSGTTASLPILPKVSPASPGEASLDSSLSPQTLTKCVFQSQGPLFPSSQNIQLENSQKSKKGRTSPVNKNTSVHTCRAMVKSTVPKQKLTQSSDSTIPLTSSPCSPRAFELEVCGEVECAKDIVKEGAEARIERVENKCLRLFDRPVEPSNVENTESSQAPGVVGNAKELPDSSISPKGGTGGNLDKSAKARKRIRNNTGSVDSRCSSAGSEFVCEWANCKRCFESSKSVYSHVYSAHVVTESDGVCKWEGCEKLERKKWSLVTHIQDQHCSEAALRAASQRRIQSAQMNLSGAVAHAAPPTQSQPPPPLQVSPAAASVSAPCVATPGSGASGVVGTGVAAAAAPGTANLVYPPDAAIQAIRRFSARPPFPELMPTNHVTYPVHYQRYDFKPRNPDYIFMEMQFNNNPVFQVSFLSPDVISPTLSVS</sequence>
<organism evidence="8 9">
    <name type="scientific">Acanthosepion pharaonis</name>
    <name type="common">Pharaoh cuttlefish</name>
    <name type="synonym">Sepia pharaonis</name>
    <dbReference type="NCBI Taxonomy" id="158019"/>
    <lineage>
        <taxon>Eukaryota</taxon>
        <taxon>Metazoa</taxon>
        <taxon>Spiralia</taxon>
        <taxon>Lophotrochozoa</taxon>
        <taxon>Mollusca</taxon>
        <taxon>Cephalopoda</taxon>
        <taxon>Coleoidea</taxon>
        <taxon>Decapodiformes</taxon>
        <taxon>Sepiida</taxon>
        <taxon>Sepiina</taxon>
        <taxon>Sepiidae</taxon>
        <taxon>Acanthosepion</taxon>
    </lineage>
</organism>
<dbReference type="Pfam" id="PF01388">
    <property type="entry name" value="ARID"/>
    <property type="match status" value="1"/>
</dbReference>
<evidence type="ECO:0000259" key="6">
    <source>
        <dbReference type="PROSITE" id="PS51011"/>
    </source>
</evidence>
<dbReference type="PROSITE" id="PS00028">
    <property type="entry name" value="ZINC_FINGER_C2H2_1"/>
    <property type="match status" value="1"/>
</dbReference>
<feature type="region of interest" description="Disordered" evidence="5">
    <location>
        <begin position="850"/>
        <end position="1076"/>
    </location>
</feature>
<dbReference type="InterPro" id="IPR036431">
    <property type="entry name" value="ARID_dom_sf"/>
</dbReference>
<feature type="compositionally biased region" description="Polar residues" evidence="5">
    <location>
        <begin position="1015"/>
        <end position="1024"/>
    </location>
</feature>
<dbReference type="PROSITE" id="PS51526">
    <property type="entry name" value="RFX_DBD"/>
    <property type="match status" value="1"/>
</dbReference>
<evidence type="ECO:0000256" key="3">
    <source>
        <dbReference type="ARBA" id="ARBA00023163"/>
    </source>
</evidence>
<dbReference type="PROSITE" id="PS51011">
    <property type="entry name" value="ARID"/>
    <property type="match status" value="1"/>
</dbReference>
<feature type="region of interest" description="Disordered" evidence="5">
    <location>
        <begin position="109"/>
        <end position="131"/>
    </location>
</feature>
<name>A0A812DCP7_ACAPH</name>
<dbReference type="GO" id="GO:0003677">
    <property type="term" value="F:DNA binding"/>
    <property type="evidence" value="ECO:0007669"/>
    <property type="project" value="InterPro"/>
</dbReference>
<keyword evidence="9" id="KW-1185">Reference proteome</keyword>
<keyword evidence="2" id="KW-0805">Transcription regulation</keyword>
<evidence type="ECO:0000256" key="2">
    <source>
        <dbReference type="ARBA" id="ARBA00023015"/>
    </source>
</evidence>
<feature type="compositionally biased region" description="Polar residues" evidence="5">
    <location>
        <begin position="850"/>
        <end position="875"/>
    </location>
</feature>
<feature type="compositionally biased region" description="Polar residues" evidence="5">
    <location>
        <begin position="1413"/>
        <end position="1422"/>
    </location>
</feature>
<evidence type="ECO:0000256" key="5">
    <source>
        <dbReference type="SAM" id="MobiDB-lite"/>
    </source>
</evidence>
<accession>A0A812DCP7</accession>
<dbReference type="InterPro" id="IPR016024">
    <property type="entry name" value="ARM-type_fold"/>
</dbReference>
<evidence type="ECO:0000259" key="7">
    <source>
        <dbReference type="PROSITE" id="PS51526"/>
    </source>
</evidence>
<dbReference type="SUPFAM" id="SSF48371">
    <property type="entry name" value="ARM repeat"/>
    <property type="match status" value="1"/>
</dbReference>
<dbReference type="Gene3D" id="3.30.160.60">
    <property type="entry name" value="Classic Zinc Finger"/>
    <property type="match status" value="1"/>
</dbReference>
<feature type="compositionally biased region" description="Polar residues" evidence="5">
    <location>
        <begin position="1432"/>
        <end position="1450"/>
    </location>
</feature>
<evidence type="ECO:0000313" key="8">
    <source>
        <dbReference type="EMBL" id="CAE1293675.1"/>
    </source>
</evidence>
<feature type="region of interest" description="Disordered" evidence="5">
    <location>
        <begin position="1395"/>
        <end position="1450"/>
    </location>
</feature>
<dbReference type="SMART" id="SM00355">
    <property type="entry name" value="ZnF_C2H2"/>
    <property type="match status" value="2"/>
</dbReference>
<keyword evidence="4" id="KW-0539">Nucleus</keyword>
<feature type="compositionally biased region" description="Acidic residues" evidence="5">
    <location>
        <begin position="109"/>
        <end position="120"/>
    </location>
</feature>
<dbReference type="SMART" id="SM00501">
    <property type="entry name" value="BRIGHT"/>
    <property type="match status" value="1"/>
</dbReference>
<dbReference type="Gene3D" id="1.25.10.10">
    <property type="entry name" value="Leucine-rich Repeat Variant"/>
    <property type="match status" value="1"/>
</dbReference>
<evidence type="ECO:0000256" key="4">
    <source>
        <dbReference type="ARBA" id="ARBA00023242"/>
    </source>
</evidence>
<dbReference type="InterPro" id="IPR036388">
    <property type="entry name" value="WH-like_DNA-bd_sf"/>
</dbReference>
<proteinExistence type="predicted"/>
<feature type="compositionally biased region" description="Polar residues" evidence="5">
    <location>
        <begin position="987"/>
        <end position="1005"/>
    </location>
</feature>
<dbReference type="Pfam" id="PF02257">
    <property type="entry name" value="RFX_DNA_binding"/>
    <property type="match status" value="1"/>
</dbReference>
<feature type="domain" description="ARID" evidence="6">
    <location>
        <begin position="13"/>
        <end position="105"/>
    </location>
</feature>
<feature type="region of interest" description="Disordered" evidence="5">
    <location>
        <begin position="1641"/>
        <end position="1662"/>
    </location>
</feature>
<feature type="compositionally biased region" description="Low complexity" evidence="5">
    <location>
        <begin position="1033"/>
        <end position="1043"/>
    </location>
</feature>
<protein>
    <submittedName>
        <fullName evidence="8">ARID2</fullName>
    </submittedName>
</protein>
<feature type="region of interest" description="Disordered" evidence="5">
    <location>
        <begin position="645"/>
        <end position="729"/>
    </location>
</feature>
<dbReference type="InterPro" id="IPR011989">
    <property type="entry name" value="ARM-like"/>
</dbReference>
<dbReference type="SMART" id="SM01014">
    <property type="entry name" value="ARID"/>
    <property type="match status" value="1"/>
</dbReference>
<dbReference type="GO" id="GO:0006325">
    <property type="term" value="P:chromatin organization"/>
    <property type="evidence" value="ECO:0007669"/>
    <property type="project" value="UniProtKB-KW"/>
</dbReference>
<feature type="region of interest" description="Disordered" evidence="5">
    <location>
        <begin position="798"/>
        <end position="835"/>
    </location>
</feature>
<dbReference type="InterPro" id="IPR052406">
    <property type="entry name" value="Chromatin_Remodeling_Comp"/>
</dbReference>
<dbReference type="InterPro" id="IPR001606">
    <property type="entry name" value="ARID_dom"/>
</dbReference>
<dbReference type="Gene3D" id="1.10.10.10">
    <property type="entry name" value="Winged helix-like DNA-binding domain superfamily/Winged helix DNA-binding domain"/>
    <property type="match status" value="1"/>
</dbReference>
<keyword evidence="1" id="KW-0156">Chromatin regulator</keyword>
<comment type="caution">
    <text evidence="8">The sequence shown here is derived from an EMBL/GenBank/DDBJ whole genome shotgun (WGS) entry which is preliminary data.</text>
</comment>
<dbReference type="InterPro" id="IPR013087">
    <property type="entry name" value="Znf_C2H2_type"/>
</dbReference>
<feature type="region of interest" description="Disordered" evidence="5">
    <location>
        <begin position="1498"/>
        <end position="1537"/>
    </location>
</feature>
<feature type="compositionally biased region" description="Low complexity" evidence="5">
    <location>
        <begin position="936"/>
        <end position="952"/>
    </location>
</feature>
<dbReference type="Gene3D" id="1.10.150.60">
    <property type="entry name" value="ARID DNA-binding domain"/>
    <property type="match status" value="1"/>
</dbReference>
<dbReference type="SUPFAM" id="SSF46774">
    <property type="entry name" value="ARID-like"/>
    <property type="match status" value="1"/>
</dbReference>
<dbReference type="GO" id="GO:0006355">
    <property type="term" value="P:regulation of DNA-templated transcription"/>
    <property type="evidence" value="ECO:0007669"/>
    <property type="project" value="InterPro"/>
</dbReference>
<dbReference type="InterPro" id="IPR003150">
    <property type="entry name" value="DNA-bd_RFX"/>
</dbReference>
<feature type="region of interest" description="Disordered" evidence="5">
    <location>
        <begin position="761"/>
        <end position="783"/>
    </location>
</feature>
<feature type="compositionally biased region" description="Low complexity" evidence="5">
    <location>
        <begin position="714"/>
        <end position="729"/>
    </location>
</feature>
<feature type="compositionally biased region" description="Polar residues" evidence="5">
    <location>
        <begin position="1395"/>
        <end position="1404"/>
    </location>
</feature>
<dbReference type="OrthoDB" id="338531at2759"/>
<feature type="compositionally biased region" description="Polar residues" evidence="5">
    <location>
        <begin position="1499"/>
        <end position="1508"/>
    </location>
</feature>
<feature type="compositionally biased region" description="Polar residues" evidence="5">
    <location>
        <begin position="659"/>
        <end position="684"/>
    </location>
</feature>